<feature type="domain" description="YhcG N-terminal" evidence="2">
    <location>
        <begin position="8"/>
        <end position="141"/>
    </location>
</feature>
<dbReference type="RefSeq" id="WP_216244851.1">
    <property type="nucleotide sequence ID" value="NZ_JABACJ020000029.1"/>
</dbReference>
<dbReference type="PANTHER" id="PTHR30547:SF5">
    <property type="entry name" value="NUCLEASE YHCG-RELATED"/>
    <property type="match status" value="1"/>
</dbReference>
<evidence type="ECO:0000259" key="2">
    <source>
        <dbReference type="Pfam" id="PF17761"/>
    </source>
</evidence>
<dbReference type="Pfam" id="PF17761">
    <property type="entry name" value="DUF1016_N"/>
    <property type="match status" value="1"/>
</dbReference>
<dbReference type="InterPro" id="IPR009362">
    <property type="entry name" value="YhcG_C"/>
</dbReference>
<name>A0ABS6D9C0_9FIRM</name>
<proteinExistence type="predicted"/>
<dbReference type="Pfam" id="PF06250">
    <property type="entry name" value="YhcG_C"/>
    <property type="match status" value="1"/>
</dbReference>
<dbReference type="EMBL" id="JABACJ020000029">
    <property type="protein sequence ID" value="MBU3878209.1"/>
    <property type="molecule type" value="Genomic_DNA"/>
</dbReference>
<organism evidence="3 4">
    <name type="scientific">Faecalicatena faecalis</name>
    <dbReference type="NCBI Taxonomy" id="2726362"/>
    <lineage>
        <taxon>Bacteria</taxon>
        <taxon>Bacillati</taxon>
        <taxon>Bacillota</taxon>
        <taxon>Clostridia</taxon>
        <taxon>Lachnospirales</taxon>
        <taxon>Lachnospiraceae</taxon>
        <taxon>Faecalicatena</taxon>
    </lineage>
</organism>
<sequence>MEQLFYEQIKKILSEARNKVYQSANFAMVEAYWNIGKSIVEQQGGEGKAEYGARLIVELSKQMTADFGKGFTVANLKNMRQFYLTFPKGYALRSELSWTHYRLLMRVENENAREFYTEEAIKSNLSTRQLERQINSFFYERLLSSQNKEKVTEEIQKLEPAKVPEDIIRDPYVLEFLGLSPNDDFYESDLEEALITHLQKFLLELGRGFSFVARQKRITFDGRHFRIDLVFYNYILKCFVLIDLKIGDLTHQDLGQMQMYVHYYERELMNEGDNPPIGIVLCADKSESVVKYTLPENETQIFASKYKLYLPSEEELLQELQREYRALEYDKEKSN</sequence>
<keyword evidence="4" id="KW-1185">Reference proteome</keyword>
<gene>
    <name evidence="3" type="ORF">HGO97_020620</name>
</gene>
<evidence type="ECO:0000313" key="4">
    <source>
        <dbReference type="Proteomes" id="UP000723714"/>
    </source>
</evidence>
<comment type="caution">
    <text evidence="3">The sequence shown here is derived from an EMBL/GenBank/DDBJ whole genome shotgun (WGS) entry which is preliminary data.</text>
</comment>
<feature type="domain" description="YhcG PDDEXK nuclease" evidence="1">
    <location>
        <begin position="166"/>
        <end position="319"/>
    </location>
</feature>
<dbReference type="PANTHER" id="PTHR30547">
    <property type="entry name" value="UNCHARACTERIZED PROTEIN YHCG-RELATED"/>
    <property type="match status" value="1"/>
</dbReference>
<reference evidence="3 4" key="1">
    <citation type="submission" date="2021-06" db="EMBL/GenBank/DDBJ databases">
        <title>Faecalicatena sp. nov. isolated from porcine feces.</title>
        <authorList>
            <person name="Oh B.S."/>
            <person name="Lee J.H."/>
        </authorList>
    </citation>
    <scope>NUCLEOTIDE SEQUENCE [LARGE SCALE GENOMIC DNA]</scope>
    <source>
        <strain evidence="3 4">AGMB00832</strain>
    </source>
</reference>
<dbReference type="InterPro" id="IPR041527">
    <property type="entry name" value="YhcG_N"/>
</dbReference>
<dbReference type="InterPro" id="IPR053148">
    <property type="entry name" value="PD-DEXK-like_domain"/>
</dbReference>
<accession>A0ABS6D9C0</accession>
<evidence type="ECO:0000313" key="3">
    <source>
        <dbReference type="EMBL" id="MBU3878209.1"/>
    </source>
</evidence>
<protein>
    <submittedName>
        <fullName evidence="3">DUF1016 family protein</fullName>
    </submittedName>
</protein>
<dbReference type="Proteomes" id="UP000723714">
    <property type="component" value="Unassembled WGS sequence"/>
</dbReference>
<evidence type="ECO:0000259" key="1">
    <source>
        <dbReference type="Pfam" id="PF06250"/>
    </source>
</evidence>